<feature type="domain" description="SCP" evidence="2">
    <location>
        <begin position="37"/>
        <end position="98"/>
    </location>
</feature>
<sequence length="104" mass="11261">MSFSHPTISVLCLLLIALSEIPCSVLALSASSRVSVLACHNNYRSTLAKGTAANLTGTMPAGSNLIQLKYNTDAERIAQNWANQCSMERSNSFRRKGSGRKTRT</sequence>
<feature type="chain" id="PRO_5008147837" evidence="1">
    <location>
        <begin position="28"/>
        <end position="104"/>
    </location>
</feature>
<organism evidence="3 4">
    <name type="scientific">Globodera pallida</name>
    <name type="common">Potato cyst nematode worm</name>
    <name type="synonym">Heterodera pallida</name>
    <dbReference type="NCBI Taxonomy" id="36090"/>
    <lineage>
        <taxon>Eukaryota</taxon>
        <taxon>Metazoa</taxon>
        <taxon>Ecdysozoa</taxon>
        <taxon>Nematoda</taxon>
        <taxon>Chromadorea</taxon>
        <taxon>Rhabditida</taxon>
        <taxon>Tylenchina</taxon>
        <taxon>Tylenchomorpha</taxon>
        <taxon>Tylenchoidea</taxon>
        <taxon>Heteroderidae</taxon>
        <taxon>Heteroderinae</taxon>
        <taxon>Globodera</taxon>
    </lineage>
</organism>
<reference evidence="4" key="3">
    <citation type="submission" date="2016-06" db="UniProtKB">
        <authorList>
            <consortium name="WormBaseParasite"/>
        </authorList>
    </citation>
    <scope>IDENTIFICATION</scope>
</reference>
<feature type="signal peptide" evidence="1">
    <location>
        <begin position="1"/>
        <end position="27"/>
    </location>
</feature>
<dbReference type="WBParaSite" id="GPLIN_001449500">
    <property type="protein sequence ID" value="GPLIN_001449500"/>
    <property type="gene ID" value="GPLIN_001449500"/>
</dbReference>
<evidence type="ECO:0000313" key="3">
    <source>
        <dbReference type="Proteomes" id="UP000050741"/>
    </source>
</evidence>
<dbReference type="InterPro" id="IPR014044">
    <property type="entry name" value="CAP_dom"/>
</dbReference>
<reference evidence="3" key="2">
    <citation type="submission" date="2014-05" db="EMBL/GenBank/DDBJ databases">
        <title>The genome and life-stage specific transcriptomes of Globodera pallida elucidate key aspects of plant parasitism by a cyst nematode.</title>
        <authorList>
            <person name="Cotton J.A."/>
            <person name="Lilley C.J."/>
            <person name="Jones L.M."/>
            <person name="Kikuchi T."/>
            <person name="Reid A.J."/>
            <person name="Thorpe P."/>
            <person name="Tsai I.J."/>
            <person name="Beasley H."/>
            <person name="Blok V."/>
            <person name="Cock P.J.A."/>
            <person name="Van den Akker S.E."/>
            <person name="Holroyd N."/>
            <person name="Hunt M."/>
            <person name="Mantelin S."/>
            <person name="Naghra H."/>
            <person name="Pain A."/>
            <person name="Palomares-Rius J.E."/>
            <person name="Zarowiecki M."/>
            <person name="Berriman M."/>
            <person name="Jones J.T."/>
            <person name="Urwin P.E."/>
        </authorList>
    </citation>
    <scope>NUCLEOTIDE SEQUENCE [LARGE SCALE GENOMIC DNA]</scope>
    <source>
        <strain evidence="3">Lindley</strain>
    </source>
</reference>
<dbReference type="SUPFAM" id="SSF55797">
    <property type="entry name" value="PR-1-like"/>
    <property type="match status" value="1"/>
</dbReference>
<name>A0A183CNN8_GLOPA</name>
<evidence type="ECO:0000256" key="1">
    <source>
        <dbReference type="SAM" id="SignalP"/>
    </source>
</evidence>
<evidence type="ECO:0000313" key="4">
    <source>
        <dbReference type="WBParaSite" id="GPLIN_001449500"/>
    </source>
</evidence>
<protein>
    <submittedName>
        <fullName evidence="4">SCP domain-containing protein</fullName>
    </submittedName>
</protein>
<reference evidence="3" key="1">
    <citation type="submission" date="2013-12" db="EMBL/GenBank/DDBJ databases">
        <authorList>
            <person name="Aslett M."/>
        </authorList>
    </citation>
    <scope>NUCLEOTIDE SEQUENCE [LARGE SCALE GENOMIC DNA]</scope>
    <source>
        <strain evidence="3">Lindley</strain>
    </source>
</reference>
<proteinExistence type="predicted"/>
<evidence type="ECO:0000259" key="2">
    <source>
        <dbReference type="Pfam" id="PF00188"/>
    </source>
</evidence>
<keyword evidence="3" id="KW-1185">Reference proteome</keyword>
<dbReference type="Proteomes" id="UP000050741">
    <property type="component" value="Unassembled WGS sequence"/>
</dbReference>
<accession>A0A183CNN8</accession>
<keyword evidence="1" id="KW-0732">Signal</keyword>
<dbReference type="CDD" id="cd05380">
    <property type="entry name" value="CAP_euk"/>
    <property type="match status" value="1"/>
</dbReference>
<dbReference type="Gene3D" id="3.40.33.10">
    <property type="entry name" value="CAP"/>
    <property type="match status" value="1"/>
</dbReference>
<dbReference type="AlphaFoldDB" id="A0A183CNN8"/>
<dbReference type="InterPro" id="IPR035940">
    <property type="entry name" value="CAP_sf"/>
</dbReference>
<dbReference type="Pfam" id="PF00188">
    <property type="entry name" value="CAP"/>
    <property type="match status" value="1"/>
</dbReference>